<dbReference type="EC" id="1.16.3.1" evidence="3"/>
<sequence>MSSLLVLRALRICINQNHGRNLYKQNFGRQLLHLRRQINSTSSFPQVLSTHRLFASTTESKDDINATLVDSNTYERVCSETLDALCDYFEELTENAQNVSSCDVTYGDGVLTVKFGNEYGTYVINRQTPNKQIWLSSPTSGPKRYDFVSTKGQLGRWIYKHNGECLHDLLQRELRKILKDQDFDFTQLPYGK</sequence>
<dbReference type="PRINTS" id="PR00904">
    <property type="entry name" value="FRATAXIN"/>
</dbReference>
<dbReference type="GO" id="GO:0008198">
    <property type="term" value="F:ferrous iron binding"/>
    <property type="evidence" value="ECO:0007669"/>
    <property type="project" value="TreeGrafter"/>
</dbReference>
<reference evidence="14" key="1">
    <citation type="submission" date="2015-06" db="EMBL/GenBank/DDBJ databases">
        <authorList>
            <person name="Hoefler B.C."/>
            <person name="Straight P.D."/>
        </authorList>
    </citation>
    <scope>NUCLEOTIDE SEQUENCE</scope>
</reference>
<keyword evidence="9" id="KW-0408">Iron</keyword>
<dbReference type="GO" id="GO:0034986">
    <property type="term" value="F:iron chaperone activity"/>
    <property type="evidence" value="ECO:0007669"/>
    <property type="project" value="TreeGrafter"/>
</dbReference>
<evidence type="ECO:0000256" key="5">
    <source>
        <dbReference type="ARBA" id="ARBA00022448"/>
    </source>
</evidence>
<evidence type="ECO:0000256" key="7">
    <source>
        <dbReference type="ARBA" id="ARBA00022946"/>
    </source>
</evidence>
<evidence type="ECO:0000256" key="13">
    <source>
        <dbReference type="ARBA" id="ARBA00047990"/>
    </source>
</evidence>
<dbReference type="PANTHER" id="PTHR16821">
    <property type="entry name" value="FRATAXIN"/>
    <property type="match status" value="1"/>
</dbReference>
<dbReference type="InterPro" id="IPR002908">
    <property type="entry name" value="Frataxin/CyaY"/>
</dbReference>
<dbReference type="GO" id="GO:0051537">
    <property type="term" value="F:2 iron, 2 sulfur cluster binding"/>
    <property type="evidence" value="ECO:0007669"/>
    <property type="project" value="TreeGrafter"/>
</dbReference>
<dbReference type="GeneID" id="108971394"/>
<keyword evidence="4" id="KW-0409">Iron storage</keyword>
<dbReference type="Pfam" id="PF01491">
    <property type="entry name" value="Frataxin_Cyay"/>
    <property type="match status" value="1"/>
</dbReference>
<comment type="subcellular location">
    <subcellularLocation>
        <location evidence="1">Mitochondrion</location>
    </subcellularLocation>
</comment>
<dbReference type="SMART" id="SM01219">
    <property type="entry name" value="Frataxin_Cyay"/>
    <property type="match status" value="1"/>
</dbReference>
<evidence type="ECO:0000256" key="10">
    <source>
        <dbReference type="ARBA" id="ARBA00023065"/>
    </source>
</evidence>
<dbReference type="PROSITE" id="PS50810">
    <property type="entry name" value="FRATAXIN_2"/>
    <property type="match status" value="1"/>
</dbReference>
<keyword evidence="8" id="KW-0560">Oxidoreductase</keyword>
<gene>
    <name evidence="14" type="primary">fh_3</name>
    <name evidence="14" type="ORF">c0_g1_i1</name>
</gene>
<evidence type="ECO:0000256" key="11">
    <source>
        <dbReference type="ARBA" id="ARBA00023128"/>
    </source>
</evidence>
<dbReference type="InterPro" id="IPR017789">
    <property type="entry name" value="Frataxin"/>
</dbReference>
<keyword evidence="12" id="KW-0350">Heme biosynthesis</keyword>
<keyword evidence="6" id="KW-0410">Iron transport</keyword>
<dbReference type="PROSITE" id="PS01344">
    <property type="entry name" value="FRATAXIN_1"/>
    <property type="match status" value="1"/>
</dbReference>
<evidence type="ECO:0000256" key="4">
    <source>
        <dbReference type="ARBA" id="ARBA00022434"/>
    </source>
</evidence>
<dbReference type="GO" id="GO:0008199">
    <property type="term" value="F:ferric iron binding"/>
    <property type="evidence" value="ECO:0007669"/>
    <property type="project" value="InterPro"/>
</dbReference>
<dbReference type="OrthoDB" id="1897642at2759"/>
<dbReference type="GO" id="GO:0005739">
    <property type="term" value="C:mitochondrion"/>
    <property type="evidence" value="ECO:0007669"/>
    <property type="project" value="UniProtKB-SubCell"/>
</dbReference>
<dbReference type="EMBL" id="GDHF01030430">
    <property type="protein sequence ID" value="JAI21884.1"/>
    <property type="molecule type" value="Transcribed_RNA"/>
</dbReference>
<keyword evidence="10" id="KW-0406">Ion transport</keyword>
<dbReference type="InterPro" id="IPR036524">
    <property type="entry name" value="Frataxin/CyaY_sf"/>
</dbReference>
<comment type="similarity">
    <text evidence="2">Belongs to the frataxin family.</text>
</comment>
<dbReference type="SUPFAM" id="SSF55387">
    <property type="entry name" value="Frataxin/Nqo15-like"/>
    <property type="match status" value="1"/>
</dbReference>
<evidence type="ECO:0000313" key="14">
    <source>
        <dbReference type="EMBL" id="JAI21884.1"/>
    </source>
</evidence>
<dbReference type="InterPro" id="IPR020895">
    <property type="entry name" value="Frataxin_CS"/>
</dbReference>
<dbReference type="CDD" id="cd00503">
    <property type="entry name" value="Frataxin"/>
    <property type="match status" value="1"/>
</dbReference>
<dbReference type="GO" id="GO:0004322">
    <property type="term" value="F:ferroxidase activity"/>
    <property type="evidence" value="ECO:0007669"/>
    <property type="project" value="UniProtKB-EC"/>
</dbReference>
<name>A0A0K8U5G3_BACLA</name>
<dbReference type="NCBIfam" id="TIGR03421">
    <property type="entry name" value="FeS_CyaY"/>
    <property type="match status" value="1"/>
</dbReference>
<dbReference type="PANTHER" id="PTHR16821:SF2">
    <property type="entry name" value="FRATAXIN, MITOCHONDRIAL"/>
    <property type="match status" value="1"/>
</dbReference>
<dbReference type="GO" id="GO:0016226">
    <property type="term" value="P:iron-sulfur cluster assembly"/>
    <property type="evidence" value="ECO:0007669"/>
    <property type="project" value="InterPro"/>
</dbReference>
<evidence type="ECO:0000256" key="8">
    <source>
        <dbReference type="ARBA" id="ARBA00023002"/>
    </source>
</evidence>
<evidence type="ECO:0000256" key="2">
    <source>
        <dbReference type="ARBA" id="ARBA00008183"/>
    </source>
</evidence>
<evidence type="ECO:0000256" key="12">
    <source>
        <dbReference type="ARBA" id="ARBA00023133"/>
    </source>
</evidence>
<evidence type="ECO:0000256" key="1">
    <source>
        <dbReference type="ARBA" id="ARBA00004173"/>
    </source>
</evidence>
<protein>
    <recommendedName>
        <fullName evidence="3">ferroxidase</fullName>
        <ecNumber evidence="3">1.16.3.1</ecNumber>
    </recommendedName>
</protein>
<comment type="catalytic activity">
    <reaction evidence="13">
        <text>4 Fe(2+) + O2 + 4 H(+) = 4 Fe(3+) + 2 H2O</text>
        <dbReference type="Rhea" id="RHEA:11148"/>
        <dbReference type="ChEBI" id="CHEBI:15377"/>
        <dbReference type="ChEBI" id="CHEBI:15378"/>
        <dbReference type="ChEBI" id="CHEBI:15379"/>
        <dbReference type="ChEBI" id="CHEBI:29033"/>
        <dbReference type="ChEBI" id="CHEBI:29034"/>
        <dbReference type="EC" id="1.16.3.1"/>
    </reaction>
</comment>
<evidence type="ECO:0000256" key="9">
    <source>
        <dbReference type="ARBA" id="ARBA00023004"/>
    </source>
</evidence>
<dbReference type="AlphaFoldDB" id="A0A0K8U5G3"/>
<dbReference type="GO" id="GO:0006783">
    <property type="term" value="P:heme biosynthetic process"/>
    <property type="evidence" value="ECO:0007669"/>
    <property type="project" value="UniProtKB-KW"/>
</dbReference>
<evidence type="ECO:0000256" key="6">
    <source>
        <dbReference type="ARBA" id="ARBA00022496"/>
    </source>
</evidence>
<evidence type="ECO:0000256" key="3">
    <source>
        <dbReference type="ARBA" id="ARBA00013107"/>
    </source>
</evidence>
<keyword evidence="5" id="KW-0813">Transport</keyword>
<organism evidence="14">
    <name type="scientific">Bactrocera latifrons</name>
    <name type="common">Malaysian fruit fly</name>
    <name type="synonym">Chaetodacus latifrons</name>
    <dbReference type="NCBI Taxonomy" id="174628"/>
    <lineage>
        <taxon>Eukaryota</taxon>
        <taxon>Metazoa</taxon>
        <taxon>Ecdysozoa</taxon>
        <taxon>Arthropoda</taxon>
        <taxon>Hexapoda</taxon>
        <taxon>Insecta</taxon>
        <taxon>Pterygota</taxon>
        <taxon>Neoptera</taxon>
        <taxon>Endopterygota</taxon>
        <taxon>Diptera</taxon>
        <taxon>Brachycera</taxon>
        <taxon>Muscomorpha</taxon>
        <taxon>Tephritoidea</taxon>
        <taxon>Tephritidae</taxon>
        <taxon>Bactrocera</taxon>
        <taxon>Bactrocera</taxon>
    </lineage>
</organism>
<dbReference type="GO" id="GO:0006879">
    <property type="term" value="P:intracellular iron ion homeostasis"/>
    <property type="evidence" value="ECO:0007669"/>
    <property type="project" value="UniProtKB-KW"/>
</dbReference>
<dbReference type="FunFam" id="3.30.920.10:FF:000002">
    <property type="entry name" value="Frataxin, mitochondrial"/>
    <property type="match status" value="1"/>
</dbReference>
<accession>A0A0K8U5G3</accession>
<dbReference type="GO" id="GO:0006826">
    <property type="term" value="P:iron ion transport"/>
    <property type="evidence" value="ECO:0007669"/>
    <property type="project" value="UniProtKB-KW"/>
</dbReference>
<dbReference type="Gene3D" id="3.30.920.10">
    <property type="entry name" value="Frataxin/CyaY"/>
    <property type="match status" value="1"/>
</dbReference>
<keyword evidence="11" id="KW-0496">Mitochondrion</keyword>
<dbReference type="CTD" id="2271"/>
<dbReference type="NCBIfam" id="TIGR03422">
    <property type="entry name" value="mito_frataxin"/>
    <property type="match status" value="1"/>
</dbReference>
<proteinExistence type="inferred from homology"/>
<keyword evidence="7" id="KW-0809">Transit peptide</keyword>